<dbReference type="EMBL" id="KZ305023">
    <property type="protein sequence ID" value="PIA57434.1"/>
    <property type="molecule type" value="Genomic_DNA"/>
</dbReference>
<accession>A0A2G5ENV9</accession>
<dbReference type="InParanoid" id="A0A2G5ENV9"/>
<name>A0A2G5ENV9_AQUCA</name>
<proteinExistence type="predicted"/>
<dbReference type="AlphaFoldDB" id="A0A2G5ENV9"/>
<organism evidence="1 2">
    <name type="scientific">Aquilegia coerulea</name>
    <name type="common">Rocky mountain columbine</name>
    <dbReference type="NCBI Taxonomy" id="218851"/>
    <lineage>
        <taxon>Eukaryota</taxon>
        <taxon>Viridiplantae</taxon>
        <taxon>Streptophyta</taxon>
        <taxon>Embryophyta</taxon>
        <taxon>Tracheophyta</taxon>
        <taxon>Spermatophyta</taxon>
        <taxon>Magnoliopsida</taxon>
        <taxon>Ranunculales</taxon>
        <taxon>Ranunculaceae</taxon>
        <taxon>Thalictroideae</taxon>
        <taxon>Aquilegia</taxon>
    </lineage>
</organism>
<evidence type="ECO:0000313" key="1">
    <source>
        <dbReference type="EMBL" id="PIA57434.1"/>
    </source>
</evidence>
<sequence>MIEVSFFKAFGPIVQSWEVTCKVQLQTSFNCLFAYIRICNFSIPSKKHLISYLSSSKRVVTPWRNLDYA</sequence>
<gene>
    <name evidence="1" type="ORF">AQUCO_00600273v1</name>
</gene>
<dbReference type="Proteomes" id="UP000230069">
    <property type="component" value="Unassembled WGS sequence"/>
</dbReference>
<keyword evidence="2" id="KW-1185">Reference proteome</keyword>
<evidence type="ECO:0000313" key="2">
    <source>
        <dbReference type="Proteomes" id="UP000230069"/>
    </source>
</evidence>
<protein>
    <submittedName>
        <fullName evidence="1">Uncharacterized protein</fullName>
    </submittedName>
</protein>
<reference evidence="1 2" key="1">
    <citation type="submission" date="2017-09" db="EMBL/GenBank/DDBJ databases">
        <title>WGS assembly of Aquilegia coerulea Goldsmith.</title>
        <authorList>
            <person name="Hodges S."/>
            <person name="Kramer E."/>
            <person name="Nordborg M."/>
            <person name="Tomkins J."/>
            <person name="Borevitz J."/>
            <person name="Derieg N."/>
            <person name="Yan J."/>
            <person name="Mihaltcheva S."/>
            <person name="Hayes R.D."/>
            <person name="Rokhsar D."/>
        </authorList>
    </citation>
    <scope>NUCLEOTIDE SEQUENCE [LARGE SCALE GENOMIC DNA]</scope>
    <source>
        <strain evidence="2">cv. Goldsmith</strain>
    </source>
</reference>